<evidence type="ECO:0000313" key="2">
    <source>
        <dbReference type="Proteomes" id="UP001162030"/>
    </source>
</evidence>
<proteinExistence type="predicted"/>
<dbReference type="Proteomes" id="UP001162030">
    <property type="component" value="Chromosome"/>
</dbReference>
<reference evidence="1 2" key="1">
    <citation type="submission" date="2023-03" db="EMBL/GenBank/DDBJ databases">
        <authorList>
            <person name="Pearce D."/>
        </authorList>
    </citation>
    <scope>NUCLEOTIDE SEQUENCE [LARGE SCALE GENOMIC DNA]</scope>
    <source>
        <strain evidence="1">Msz</strain>
    </source>
</reference>
<accession>A0ABM9I7L6</accession>
<gene>
    <name evidence="1" type="ORF">MSZNOR_4309</name>
</gene>
<organism evidence="1 2">
    <name type="scientific">Methylocaldum szegediense</name>
    <dbReference type="NCBI Taxonomy" id="73780"/>
    <lineage>
        <taxon>Bacteria</taxon>
        <taxon>Pseudomonadati</taxon>
        <taxon>Pseudomonadota</taxon>
        <taxon>Gammaproteobacteria</taxon>
        <taxon>Methylococcales</taxon>
        <taxon>Methylococcaceae</taxon>
        <taxon>Methylocaldum</taxon>
    </lineage>
</organism>
<dbReference type="RefSeq" id="WP_026609703.1">
    <property type="nucleotide sequence ID" value="NZ_OX458333.1"/>
</dbReference>
<evidence type="ECO:0000313" key="1">
    <source>
        <dbReference type="EMBL" id="CAI8944322.1"/>
    </source>
</evidence>
<protein>
    <submittedName>
        <fullName evidence="1">Uncharacterized protein</fullName>
    </submittedName>
</protein>
<name>A0ABM9I7L6_9GAMM</name>
<sequence length="174" mass="18775">MVIVHVWPGTGVIGSGGNVGHGAMTCGSTYISWWPRSGSVATSEAAYQILIGESTVPGGAEVFRVDCASEGNRLPQDYAFADVFDEEAILNAWAAWQRIGTYNLTYKSCCACVVALLIAGGLPRILPGSRRYYSSTPDRRPIVTPNGLATLARAARTSIRPERFPSMTIGRHRR</sequence>
<dbReference type="EMBL" id="OX458333">
    <property type="protein sequence ID" value="CAI8944322.1"/>
    <property type="molecule type" value="Genomic_DNA"/>
</dbReference>
<keyword evidence="2" id="KW-1185">Reference proteome</keyword>